<name>A0A8S3PM07_MYTED</name>
<sequence length="151" mass="18249">MRLIPKEHSFEEQRIHIERANKPTVSSLIRLQLYREDKYGTDLMPDIVKVCDRATLHPSQRYYPLAFKDWCRVKNVIGERTDIMDVNNRRINSRPQWFWRNCRKYSKSMIAKYALQDFIIGATSKDNKWKCMKESLGTNINYMQKWTLKHY</sequence>
<accession>A0A8S3PM07</accession>
<proteinExistence type="predicted"/>
<keyword evidence="2" id="KW-1185">Reference proteome</keyword>
<dbReference type="AlphaFoldDB" id="A0A8S3PM07"/>
<dbReference type="OrthoDB" id="10383969at2759"/>
<evidence type="ECO:0000313" key="1">
    <source>
        <dbReference type="EMBL" id="CAG2184582.1"/>
    </source>
</evidence>
<dbReference type="EMBL" id="CAJPWZ010000009">
    <property type="protein sequence ID" value="CAG2184582.1"/>
    <property type="molecule type" value="Genomic_DNA"/>
</dbReference>
<dbReference type="Proteomes" id="UP000683360">
    <property type="component" value="Unassembled WGS sequence"/>
</dbReference>
<evidence type="ECO:0000313" key="2">
    <source>
        <dbReference type="Proteomes" id="UP000683360"/>
    </source>
</evidence>
<reference evidence="1" key="1">
    <citation type="submission" date="2021-03" db="EMBL/GenBank/DDBJ databases">
        <authorList>
            <person name="Bekaert M."/>
        </authorList>
    </citation>
    <scope>NUCLEOTIDE SEQUENCE</scope>
</reference>
<comment type="caution">
    <text evidence="1">The sequence shown here is derived from an EMBL/GenBank/DDBJ whole genome shotgun (WGS) entry which is preliminary data.</text>
</comment>
<protein>
    <submittedName>
        <fullName evidence="1">Uncharacterized protein</fullName>
    </submittedName>
</protein>
<gene>
    <name evidence="1" type="ORF">MEDL_266</name>
</gene>
<organism evidence="1 2">
    <name type="scientific">Mytilus edulis</name>
    <name type="common">Blue mussel</name>
    <dbReference type="NCBI Taxonomy" id="6550"/>
    <lineage>
        <taxon>Eukaryota</taxon>
        <taxon>Metazoa</taxon>
        <taxon>Spiralia</taxon>
        <taxon>Lophotrochozoa</taxon>
        <taxon>Mollusca</taxon>
        <taxon>Bivalvia</taxon>
        <taxon>Autobranchia</taxon>
        <taxon>Pteriomorphia</taxon>
        <taxon>Mytilida</taxon>
        <taxon>Mytiloidea</taxon>
        <taxon>Mytilidae</taxon>
        <taxon>Mytilinae</taxon>
        <taxon>Mytilus</taxon>
    </lineage>
</organism>